<dbReference type="GO" id="GO:0016491">
    <property type="term" value="F:oxidoreductase activity"/>
    <property type="evidence" value="ECO:0007669"/>
    <property type="project" value="UniProtKB-KW"/>
</dbReference>
<dbReference type="Proteomes" id="UP000700334">
    <property type="component" value="Unassembled WGS sequence"/>
</dbReference>
<accession>A0A8J6DPT6</accession>
<name>A0A8J6DPT6_GALPY</name>
<dbReference type="EMBL" id="JAGFMF010011752">
    <property type="protein sequence ID" value="KAG8513968.1"/>
    <property type="molecule type" value="Genomic_DNA"/>
</dbReference>
<evidence type="ECO:0000313" key="4">
    <source>
        <dbReference type="Proteomes" id="UP000700334"/>
    </source>
</evidence>
<evidence type="ECO:0000256" key="1">
    <source>
        <dbReference type="ARBA" id="ARBA00006484"/>
    </source>
</evidence>
<protein>
    <submittedName>
        <fullName evidence="3">Dehydrogenase/reductase SDR family member 11</fullName>
    </submittedName>
</protein>
<gene>
    <name evidence="3" type="ORF">J0S82_003568</name>
</gene>
<dbReference type="PANTHER" id="PTHR43115:SF4">
    <property type="entry name" value="DEHYDROGENASE_REDUCTASE SDR FAMILY MEMBER 11"/>
    <property type="match status" value="1"/>
</dbReference>
<comment type="similarity">
    <text evidence="1">Belongs to the short-chain dehydrogenases/reductases (SDR) family.</text>
</comment>
<dbReference type="AlphaFoldDB" id="A0A8J6DPT6"/>
<reference evidence="3" key="1">
    <citation type="journal article" date="2021" name="Evol. Appl.">
        <title>The genome of the Pyrenean desman and the effects of bottlenecks and inbreeding on the genomic landscape of an endangered species.</title>
        <authorList>
            <person name="Escoda L."/>
            <person name="Castresana J."/>
        </authorList>
    </citation>
    <scope>NUCLEOTIDE SEQUENCE</scope>
    <source>
        <strain evidence="3">IBE-C5619</strain>
    </source>
</reference>
<dbReference type="OrthoDB" id="1933717at2759"/>
<keyword evidence="4" id="KW-1185">Reference proteome</keyword>
<evidence type="ECO:0000313" key="3">
    <source>
        <dbReference type="EMBL" id="KAG8513968.1"/>
    </source>
</evidence>
<proteinExistence type="inferred from homology"/>
<dbReference type="PANTHER" id="PTHR43115">
    <property type="entry name" value="DEHYDROGENASE/REDUCTASE SDR FAMILY MEMBER 11"/>
    <property type="match status" value="1"/>
</dbReference>
<sequence length="72" mass="8147">MFNVNVLALSICTREAYQSMKERKDPEKAAATYEHIKCLKPEDVAEAVIYVLSTPPHVQIGDIQMRPTEQVT</sequence>
<evidence type="ECO:0000256" key="2">
    <source>
        <dbReference type="ARBA" id="ARBA00023002"/>
    </source>
</evidence>
<keyword evidence="2" id="KW-0560">Oxidoreductase</keyword>
<organism evidence="3 4">
    <name type="scientific">Galemys pyrenaicus</name>
    <name type="common">Iberian desman</name>
    <name type="synonym">Pyrenean desman</name>
    <dbReference type="NCBI Taxonomy" id="202257"/>
    <lineage>
        <taxon>Eukaryota</taxon>
        <taxon>Metazoa</taxon>
        <taxon>Chordata</taxon>
        <taxon>Craniata</taxon>
        <taxon>Vertebrata</taxon>
        <taxon>Euteleostomi</taxon>
        <taxon>Mammalia</taxon>
        <taxon>Eutheria</taxon>
        <taxon>Laurasiatheria</taxon>
        <taxon>Eulipotyphla</taxon>
        <taxon>Talpidae</taxon>
        <taxon>Galemys</taxon>
    </lineage>
</organism>
<comment type="caution">
    <text evidence="3">The sequence shown here is derived from an EMBL/GenBank/DDBJ whole genome shotgun (WGS) entry which is preliminary data.</text>
</comment>